<evidence type="ECO:0000313" key="7">
    <source>
        <dbReference type="EMBL" id="KAL3790913.1"/>
    </source>
</evidence>
<dbReference type="SMART" id="SM00415">
    <property type="entry name" value="HSF"/>
    <property type="match status" value="1"/>
</dbReference>
<dbReference type="PANTHER" id="PTHR10015:SF206">
    <property type="entry name" value="HSF-TYPE DNA-BINDING DOMAIN-CONTAINING PROTEIN"/>
    <property type="match status" value="1"/>
</dbReference>
<keyword evidence="2" id="KW-0238">DNA-binding</keyword>
<organism evidence="7 8">
    <name type="scientific">Cyclotella atomus</name>
    <dbReference type="NCBI Taxonomy" id="382360"/>
    <lineage>
        <taxon>Eukaryota</taxon>
        <taxon>Sar</taxon>
        <taxon>Stramenopiles</taxon>
        <taxon>Ochrophyta</taxon>
        <taxon>Bacillariophyta</taxon>
        <taxon>Coscinodiscophyceae</taxon>
        <taxon>Thalassiosirophycidae</taxon>
        <taxon>Stephanodiscales</taxon>
        <taxon>Stephanodiscaceae</taxon>
        <taxon>Cyclotella</taxon>
    </lineage>
</organism>
<name>A0ABD3PRZ4_9STRA</name>
<feature type="domain" description="HSF-type DNA-binding" evidence="6">
    <location>
        <begin position="53"/>
        <end position="148"/>
    </location>
</feature>
<feature type="region of interest" description="Disordered" evidence="5">
    <location>
        <begin position="407"/>
        <end position="447"/>
    </location>
</feature>
<reference evidence="7 8" key="1">
    <citation type="submission" date="2024-10" db="EMBL/GenBank/DDBJ databases">
        <title>Updated reference genomes for cyclostephanoid diatoms.</title>
        <authorList>
            <person name="Roberts W.R."/>
            <person name="Alverson A.J."/>
        </authorList>
    </citation>
    <scope>NUCLEOTIDE SEQUENCE [LARGE SCALE GENOMIC DNA]</scope>
    <source>
        <strain evidence="7 8">AJA010-31</strain>
    </source>
</reference>
<evidence type="ECO:0000256" key="4">
    <source>
        <dbReference type="RuleBase" id="RU004020"/>
    </source>
</evidence>
<dbReference type="Pfam" id="PF00447">
    <property type="entry name" value="HSF_DNA-bind"/>
    <property type="match status" value="1"/>
</dbReference>
<sequence>MSGNTNGSTPINNNEEPNLKPSATQEESADTKKPSIDDHAKDNASDSEDEGNDKVPFPVILHEIVCDPATDHCIHWLPEGNLFTISDKKKFAKEVMPKLNGHAKFTSFTRRLKRWGFSRIASGPQIGAYQNPDFTKEEPERVKNIKYMHPKPLSLAAIQRQNAKMQAAAKMNAPAGHNSLGNQAPPQDLTMLQTLLAQQQQMGMQMPGQVTNPQAFMASSAPPTNSVAMQLAMLQEMQNQHGMQQMQVSLAASAEEPKPNESFGEKLVRTNPALAAQLIEAKSLNMMSPNGGMAANIASNPMLAMLAAQSNRMQQPSMNLAMLQQMSNPRGEQNNLTAMMFALLQQEQQQQRLQQPKDFIKNFMSQQSQPQPQDQRQQQRASLSDNSLVTPMSSAASLHANLIDGKFKQGSPSDENWLSALLNRNNNAGTKQNPAPNPDGNGKSGDV</sequence>
<dbReference type="Proteomes" id="UP001530400">
    <property type="component" value="Unassembled WGS sequence"/>
</dbReference>
<evidence type="ECO:0000256" key="1">
    <source>
        <dbReference type="ARBA" id="ARBA00004123"/>
    </source>
</evidence>
<evidence type="ECO:0000256" key="3">
    <source>
        <dbReference type="ARBA" id="ARBA00023242"/>
    </source>
</evidence>
<comment type="subcellular location">
    <subcellularLocation>
        <location evidence="1">Nucleus</location>
    </subcellularLocation>
</comment>
<dbReference type="GO" id="GO:0005634">
    <property type="term" value="C:nucleus"/>
    <property type="evidence" value="ECO:0007669"/>
    <property type="project" value="UniProtKB-SubCell"/>
</dbReference>
<dbReference type="GO" id="GO:0003677">
    <property type="term" value="F:DNA binding"/>
    <property type="evidence" value="ECO:0007669"/>
    <property type="project" value="UniProtKB-KW"/>
</dbReference>
<feature type="compositionally biased region" description="Polar residues" evidence="5">
    <location>
        <begin position="1"/>
        <end position="26"/>
    </location>
</feature>
<feature type="compositionally biased region" description="Polar residues" evidence="5">
    <location>
        <begin position="381"/>
        <end position="390"/>
    </location>
</feature>
<comment type="caution">
    <text evidence="7">The sequence shown here is derived from an EMBL/GenBank/DDBJ whole genome shotgun (WGS) entry which is preliminary data.</text>
</comment>
<gene>
    <name evidence="7" type="ORF">ACHAWO_010910</name>
</gene>
<keyword evidence="8" id="KW-1185">Reference proteome</keyword>
<accession>A0ABD3PRZ4</accession>
<feature type="compositionally biased region" description="Polar residues" evidence="5">
    <location>
        <begin position="410"/>
        <end position="434"/>
    </location>
</feature>
<evidence type="ECO:0000256" key="2">
    <source>
        <dbReference type="ARBA" id="ARBA00023125"/>
    </source>
</evidence>
<dbReference type="InterPro" id="IPR036388">
    <property type="entry name" value="WH-like_DNA-bd_sf"/>
</dbReference>
<keyword evidence="3" id="KW-0539">Nucleus</keyword>
<evidence type="ECO:0000259" key="6">
    <source>
        <dbReference type="SMART" id="SM00415"/>
    </source>
</evidence>
<dbReference type="InterPro" id="IPR000232">
    <property type="entry name" value="HSF_DNA-bd"/>
</dbReference>
<dbReference type="InterPro" id="IPR036390">
    <property type="entry name" value="WH_DNA-bd_sf"/>
</dbReference>
<feature type="region of interest" description="Disordered" evidence="5">
    <location>
        <begin position="1"/>
        <end position="54"/>
    </location>
</feature>
<dbReference type="SUPFAM" id="SSF46785">
    <property type="entry name" value="Winged helix' DNA-binding domain"/>
    <property type="match status" value="1"/>
</dbReference>
<evidence type="ECO:0000313" key="8">
    <source>
        <dbReference type="Proteomes" id="UP001530400"/>
    </source>
</evidence>
<proteinExistence type="inferred from homology"/>
<dbReference type="EMBL" id="JALLPJ020000480">
    <property type="protein sequence ID" value="KAL3790913.1"/>
    <property type="molecule type" value="Genomic_DNA"/>
</dbReference>
<dbReference type="Gene3D" id="1.10.10.10">
    <property type="entry name" value="Winged helix-like DNA-binding domain superfamily/Winged helix DNA-binding domain"/>
    <property type="match status" value="1"/>
</dbReference>
<protein>
    <recommendedName>
        <fullName evidence="6">HSF-type DNA-binding domain-containing protein</fullName>
    </recommendedName>
</protein>
<dbReference type="AlphaFoldDB" id="A0ABD3PRZ4"/>
<feature type="compositionally biased region" description="Low complexity" evidence="5">
    <location>
        <begin position="365"/>
        <end position="380"/>
    </location>
</feature>
<evidence type="ECO:0000256" key="5">
    <source>
        <dbReference type="SAM" id="MobiDB-lite"/>
    </source>
</evidence>
<comment type="similarity">
    <text evidence="4">Belongs to the HSF family.</text>
</comment>
<dbReference type="PANTHER" id="PTHR10015">
    <property type="entry name" value="HEAT SHOCK TRANSCRIPTION FACTOR"/>
    <property type="match status" value="1"/>
</dbReference>
<feature type="compositionally biased region" description="Basic and acidic residues" evidence="5">
    <location>
        <begin position="29"/>
        <end position="44"/>
    </location>
</feature>
<feature type="region of interest" description="Disordered" evidence="5">
    <location>
        <begin position="364"/>
        <end position="390"/>
    </location>
</feature>